<dbReference type="Proteomes" id="UP001642487">
    <property type="component" value="Chromosome 11"/>
</dbReference>
<proteinExistence type="inferred from homology"/>
<dbReference type="Pfam" id="PF00847">
    <property type="entry name" value="AP2"/>
    <property type="match status" value="1"/>
</dbReference>
<dbReference type="EMBL" id="OZ021745">
    <property type="protein sequence ID" value="CAK9313477.1"/>
    <property type="molecule type" value="Genomic_DNA"/>
</dbReference>
<sequence length="415" mass="44409">MCSLKVANRRGIGSDLAQFPSGGAGDGDGDTGGGDDRHRLLYGQRDDGDYYSAVGEVSTIVSTLTNVMSRQRAADWGYGGGQGFTTGFVSSSSSPSSTSASASAPGSSPLSSYSSGSERSYVPTMSYWVGQKRMREEEISIQTQPDFDSVSRGFSFRGFDDHFSHSQGQSSSHVTASVEDEVPLPHTVVSNPAAAAFAATAMSSNDAVAAGERRRRYRGVRQRPWGKWAAEIRDPHKAARVWLGTFDTAEAAARAYDEAALRFRGNRAKLNFPENVRLIPPPQHIPAAASSAGPHFAPSQTAAFQTQNYRDYLEYSNLLQNSGELLGQPSSLLQQMFYNAHLAPFQSSSSPVPPTVTAPSMSSVSNSVFFPPLLPQQQMGVFRQPPQTQNQGGSDSFPGTSWNESGGQYPSSSSG</sequence>
<evidence type="ECO:0000313" key="9">
    <source>
        <dbReference type="EMBL" id="CAK9313477.1"/>
    </source>
</evidence>
<dbReference type="SMART" id="SM00380">
    <property type="entry name" value="AP2"/>
    <property type="match status" value="1"/>
</dbReference>
<keyword evidence="2" id="KW-0805">Transcription regulation</keyword>
<evidence type="ECO:0000256" key="7">
    <source>
        <dbReference type="SAM" id="MobiDB-lite"/>
    </source>
</evidence>
<dbReference type="PANTHER" id="PTHR31190:SF421">
    <property type="entry name" value="ETHYLENE-RESPONSIVE TRANSCRIPTION FACTOR ERF110"/>
    <property type="match status" value="1"/>
</dbReference>
<protein>
    <recommendedName>
        <fullName evidence="8">AP2/ERF domain-containing protein</fullName>
    </recommendedName>
</protein>
<feature type="region of interest" description="Disordered" evidence="7">
    <location>
        <begin position="89"/>
        <end position="119"/>
    </location>
</feature>
<evidence type="ECO:0000256" key="1">
    <source>
        <dbReference type="ARBA" id="ARBA00004123"/>
    </source>
</evidence>
<keyword evidence="5" id="KW-0539">Nucleus</keyword>
<dbReference type="PANTHER" id="PTHR31190">
    <property type="entry name" value="DNA-BINDING DOMAIN"/>
    <property type="match status" value="1"/>
</dbReference>
<evidence type="ECO:0000256" key="3">
    <source>
        <dbReference type="ARBA" id="ARBA00023125"/>
    </source>
</evidence>
<dbReference type="PROSITE" id="PS51032">
    <property type="entry name" value="AP2_ERF"/>
    <property type="match status" value="1"/>
</dbReference>
<dbReference type="CDD" id="cd00018">
    <property type="entry name" value="AP2"/>
    <property type="match status" value="1"/>
</dbReference>
<keyword evidence="3" id="KW-0238">DNA-binding</keyword>
<evidence type="ECO:0000256" key="6">
    <source>
        <dbReference type="ARBA" id="ARBA00024343"/>
    </source>
</evidence>
<feature type="region of interest" description="Disordered" evidence="7">
    <location>
        <begin position="15"/>
        <end position="40"/>
    </location>
</feature>
<dbReference type="PRINTS" id="PR00367">
    <property type="entry name" value="ETHRSPELEMNT"/>
</dbReference>
<evidence type="ECO:0000256" key="4">
    <source>
        <dbReference type="ARBA" id="ARBA00023163"/>
    </source>
</evidence>
<accession>A0ABP0Y420</accession>
<feature type="compositionally biased region" description="Gly residues" evidence="7">
    <location>
        <begin position="22"/>
        <end position="32"/>
    </location>
</feature>
<dbReference type="InterPro" id="IPR016177">
    <property type="entry name" value="DNA-bd_dom_sf"/>
</dbReference>
<comment type="similarity">
    <text evidence="6">Belongs to the AP2/ERF transcription factor family. ERF subfamily.</text>
</comment>
<keyword evidence="10" id="KW-1185">Reference proteome</keyword>
<dbReference type="InterPro" id="IPR044808">
    <property type="entry name" value="ERF_plant"/>
</dbReference>
<evidence type="ECO:0000256" key="2">
    <source>
        <dbReference type="ARBA" id="ARBA00023015"/>
    </source>
</evidence>
<evidence type="ECO:0000313" key="10">
    <source>
        <dbReference type="Proteomes" id="UP001642487"/>
    </source>
</evidence>
<name>A0ABP0Y420_9ROSI</name>
<dbReference type="InterPro" id="IPR036955">
    <property type="entry name" value="AP2/ERF_dom_sf"/>
</dbReference>
<gene>
    <name evidence="9" type="ORF">CITCOLO1_LOCUS5193</name>
</gene>
<feature type="region of interest" description="Disordered" evidence="7">
    <location>
        <begin position="383"/>
        <end position="415"/>
    </location>
</feature>
<reference evidence="9 10" key="1">
    <citation type="submission" date="2024-03" db="EMBL/GenBank/DDBJ databases">
        <authorList>
            <person name="Gkanogiannis A."/>
            <person name="Becerra Lopez-Lavalle L."/>
        </authorList>
    </citation>
    <scope>NUCLEOTIDE SEQUENCE [LARGE SCALE GENOMIC DNA]</scope>
</reference>
<dbReference type="SUPFAM" id="SSF54171">
    <property type="entry name" value="DNA-binding domain"/>
    <property type="match status" value="1"/>
</dbReference>
<dbReference type="Gene3D" id="3.30.730.10">
    <property type="entry name" value="AP2/ERF domain"/>
    <property type="match status" value="1"/>
</dbReference>
<keyword evidence="4" id="KW-0804">Transcription</keyword>
<organism evidence="9 10">
    <name type="scientific">Citrullus colocynthis</name>
    <name type="common">colocynth</name>
    <dbReference type="NCBI Taxonomy" id="252529"/>
    <lineage>
        <taxon>Eukaryota</taxon>
        <taxon>Viridiplantae</taxon>
        <taxon>Streptophyta</taxon>
        <taxon>Embryophyta</taxon>
        <taxon>Tracheophyta</taxon>
        <taxon>Spermatophyta</taxon>
        <taxon>Magnoliopsida</taxon>
        <taxon>eudicotyledons</taxon>
        <taxon>Gunneridae</taxon>
        <taxon>Pentapetalae</taxon>
        <taxon>rosids</taxon>
        <taxon>fabids</taxon>
        <taxon>Cucurbitales</taxon>
        <taxon>Cucurbitaceae</taxon>
        <taxon>Benincaseae</taxon>
        <taxon>Citrullus</taxon>
    </lineage>
</organism>
<feature type="domain" description="AP2/ERF" evidence="8">
    <location>
        <begin position="216"/>
        <end position="273"/>
    </location>
</feature>
<dbReference type="InterPro" id="IPR001471">
    <property type="entry name" value="AP2/ERF_dom"/>
</dbReference>
<evidence type="ECO:0000259" key="8">
    <source>
        <dbReference type="PROSITE" id="PS51032"/>
    </source>
</evidence>
<comment type="subcellular location">
    <subcellularLocation>
        <location evidence="1">Nucleus</location>
    </subcellularLocation>
</comment>
<evidence type="ECO:0000256" key="5">
    <source>
        <dbReference type="ARBA" id="ARBA00023242"/>
    </source>
</evidence>